<dbReference type="InterPro" id="IPR036259">
    <property type="entry name" value="MFS_trans_sf"/>
</dbReference>
<evidence type="ECO:0000256" key="2">
    <source>
        <dbReference type="ARBA" id="ARBA00010992"/>
    </source>
</evidence>
<dbReference type="AlphaFoldDB" id="A0A9N9KNN7"/>
<keyword evidence="5 9" id="KW-1133">Transmembrane helix</keyword>
<evidence type="ECO:0000256" key="5">
    <source>
        <dbReference type="ARBA" id="ARBA00022989"/>
    </source>
</evidence>
<dbReference type="FunFam" id="1.20.1250.20:FF:000090">
    <property type="entry name" value="MFS sugar transporter, putative"/>
    <property type="match status" value="1"/>
</dbReference>
<dbReference type="EMBL" id="CAJVRL010000039">
    <property type="protein sequence ID" value="CAG8951104.1"/>
    <property type="molecule type" value="Genomic_DNA"/>
</dbReference>
<feature type="domain" description="Major facilitator superfamily (MFS) profile" evidence="10">
    <location>
        <begin position="13"/>
        <end position="461"/>
    </location>
</feature>
<feature type="region of interest" description="Disordered" evidence="8">
    <location>
        <begin position="508"/>
        <end position="530"/>
    </location>
</feature>
<feature type="transmembrane region" description="Helical" evidence="9">
    <location>
        <begin position="184"/>
        <end position="204"/>
    </location>
</feature>
<dbReference type="InterPro" id="IPR020846">
    <property type="entry name" value="MFS_dom"/>
</dbReference>
<dbReference type="InterPro" id="IPR005828">
    <property type="entry name" value="MFS_sugar_transport-like"/>
</dbReference>
<feature type="transmembrane region" description="Helical" evidence="9">
    <location>
        <begin position="124"/>
        <end position="141"/>
    </location>
</feature>
<evidence type="ECO:0000313" key="12">
    <source>
        <dbReference type="Proteomes" id="UP000696280"/>
    </source>
</evidence>
<dbReference type="NCBIfam" id="TIGR00879">
    <property type="entry name" value="SP"/>
    <property type="match status" value="1"/>
</dbReference>
<comment type="similarity">
    <text evidence="2 7">Belongs to the major facilitator superfamily. Sugar transporter (TC 2.A.1.1) family.</text>
</comment>
<dbReference type="GO" id="GO:0016020">
    <property type="term" value="C:membrane"/>
    <property type="evidence" value="ECO:0007669"/>
    <property type="project" value="UniProtKB-SubCell"/>
</dbReference>
<keyword evidence="12" id="KW-1185">Reference proteome</keyword>
<feature type="transmembrane region" description="Helical" evidence="9">
    <location>
        <begin position="313"/>
        <end position="333"/>
    </location>
</feature>
<comment type="caution">
    <text evidence="11">The sequence shown here is derived from an EMBL/GenBank/DDBJ whole genome shotgun (WGS) entry which is preliminary data.</text>
</comment>
<dbReference type="PANTHER" id="PTHR48022:SF45">
    <property type="entry name" value="MAJOR FACILITATOR SUPERFAMILY (MFS) PROFILE DOMAIN-CONTAINING PROTEIN-RELATED"/>
    <property type="match status" value="1"/>
</dbReference>
<name>A0A9N9KNN7_9HELO</name>
<dbReference type="Proteomes" id="UP000696280">
    <property type="component" value="Unassembled WGS sequence"/>
</dbReference>
<feature type="transmembrane region" description="Helical" evidence="9">
    <location>
        <begin position="153"/>
        <end position="172"/>
    </location>
</feature>
<dbReference type="SUPFAM" id="SSF103473">
    <property type="entry name" value="MFS general substrate transporter"/>
    <property type="match status" value="1"/>
</dbReference>
<evidence type="ECO:0000256" key="1">
    <source>
        <dbReference type="ARBA" id="ARBA00004141"/>
    </source>
</evidence>
<dbReference type="Gene3D" id="1.20.1250.20">
    <property type="entry name" value="MFS general substrate transporter like domains"/>
    <property type="match status" value="1"/>
</dbReference>
<dbReference type="InterPro" id="IPR005829">
    <property type="entry name" value="Sugar_transporter_CS"/>
</dbReference>
<feature type="transmembrane region" description="Helical" evidence="9">
    <location>
        <begin position="340"/>
        <end position="359"/>
    </location>
</feature>
<gene>
    <name evidence="11" type="ORF">HYFRA_00006502</name>
</gene>
<feature type="transmembrane region" description="Helical" evidence="9">
    <location>
        <begin position="439"/>
        <end position="457"/>
    </location>
</feature>
<dbReference type="OrthoDB" id="6612291at2759"/>
<reference evidence="11" key="1">
    <citation type="submission" date="2021-07" db="EMBL/GenBank/DDBJ databases">
        <authorList>
            <person name="Durling M."/>
        </authorList>
    </citation>
    <scope>NUCLEOTIDE SEQUENCE</scope>
</reference>
<evidence type="ECO:0000256" key="6">
    <source>
        <dbReference type="ARBA" id="ARBA00023136"/>
    </source>
</evidence>
<dbReference type="InterPro" id="IPR050360">
    <property type="entry name" value="MFS_Sugar_Transporters"/>
</dbReference>
<keyword evidence="3 7" id="KW-0813">Transport</keyword>
<feature type="transmembrane region" description="Helical" evidence="9">
    <location>
        <begin position="371"/>
        <end position="395"/>
    </location>
</feature>
<evidence type="ECO:0000256" key="4">
    <source>
        <dbReference type="ARBA" id="ARBA00022692"/>
    </source>
</evidence>
<dbReference type="PANTHER" id="PTHR48022">
    <property type="entry name" value="PLASTIDIC GLUCOSE TRANSPORTER 4"/>
    <property type="match status" value="1"/>
</dbReference>
<accession>A0A9N9KNN7</accession>
<evidence type="ECO:0000256" key="3">
    <source>
        <dbReference type="ARBA" id="ARBA00022448"/>
    </source>
</evidence>
<dbReference type="Pfam" id="PF00083">
    <property type="entry name" value="Sugar_tr"/>
    <property type="match status" value="1"/>
</dbReference>
<evidence type="ECO:0000313" key="11">
    <source>
        <dbReference type="EMBL" id="CAG8951104.1"/>
    </source>
</evidence>
<dbReference type="InterPro" id="IPR003663">
    <property type="entry name" value="Sugar/inositol_transpt"/>
</dbReference>
<dbReference type="PROSITE" id="PS50850">
    <property type="entry name" value="MFS"/>
    <property type="match status" value="1"/>
</dbReference>
<dbReference type="PROSITE" id="PS00216">
    <property type="entry name" value="SUGAR_TRANSPORT_1"/>
    <property type="match status" value="1"/>
</dbReference>
<proteinExistence type="inferred from homology"/>
<evidence type="ECO:0000259" key="10">
    <source>
        <dbReference type="PROSITE" id="PS50850"/>
    </source>
</evidence>
<sequence length="530" mass="57846">MVLRGKQSSLAQLGLVVAPAFVLFGYNQAGIGGLLSVKDWTETFPEIDTVHVTGAVKTQHSLVQGTTVATFVLGALVGALSCIFTGDIFGRRKLIFGGALLTLIGEALCCTSFGLAQFIVGRTIIGLGVGILSATVPVWQAECSDAKHRGKHVVLDGLFISFGYVLESWINLGFFQIKTGSVSWRLPLALPTVVSLLLMASIFSMPESPRWLVRVGKTDEARRNLAILNDVEETSAVVNLAIAGIEHNVEEMKEQGLGLKDCFKSGPDKLFYRFTLCILLQFYQQMSGSNLISVYAPIIFQEGLKLDSQTSRILSAGALTWKFLSCFVAFFTIDRFGRRALFLVSGIGMGCCMLSLAIATSMPEDNKAASIASVFFVFMFNFFVPIGFLGANFLYCAEIAPLSLRVAMSSVSTANHWLWNFVVAMVTPTAINELGYKYYILYCVIAFCIPLSVFFFYPETMGQSLEQIDAMFKENDSIFAVVKQSIKQSKRIPNIPVDEKGDVIASHAEKVDAEKGMSSASDSDEISAKE</sequence>
<dbReference type="PRINTS" id="PR00171">
    <property type="entry name" value="SUGRTRNSPORT"/>
</dbReference>
<organism evidence="11 12">
    <name type="scientific">Hymenoscyphus fraxineus</name>
    <dbReference type="NCBI Taxonomy" id="746836"/>
    <lineage>
        <taxon>Eukaryota</taxon>
        <taxon>Fungi</taxon>
        <taxon>Dikarya</taxon>
        <taxon>Ascomycota</taxon>
        <taxon>Pezizomycotina</taxon>
        <taxon>Leotiomycetes</taxon>
        <taxon>Helotiales</taxon>
        <taxon>Helotiaceae</taxon>
        <taxon>Hymenoscyphus</taxon>
    </lineage>
</organism>
<comment type="subcellular location">
    <subcellularLocation>
        <location evidence="1">Membrane</location>
        <topology evidence="1">Multi-pass membrane protein</topology>
    </subcellularLocation>
</comment>
<protein>
    <recommendedName>
        <fullName evidence="10">Major facilitator superfamily (MFS) profile domain-containing protein</fullName>
    </recommendedName>
</protein>
<evidence type="ECO:0000256" key="7">
    <source>
        <dbReference type="RuleBase" id="RU003346"/>
    </source>
</evidence>
<dbReference type="GO" id="GO:0005351">
    <property type="term" value="F:carbohydrate:proton symporter activity"/>
    <property type="evidence" value="ECO:0007669"/>
    <property type="project" value="TreeGrafter"/>
</dbReference>
<feature type="transmembrane region" description="Helical" evidence="9">
    <location>
        <begin position="402"/>
        <end position="419"/>
    </location>
</feature>
<evidence type="ECO:0000256" key="8">
    <source>
        <dbReference type="SAM" id="MobiDB-lite"/>
    </source>
</evidence>
<keyword evidence="6 9" id="KW-0472">Membrane</keyword>
<keyword evidence="4 9" id="KW-0812">Transmembrane</keyword>
<evidence type="ECO:0000256" key="9">
    <source>
        <dbReference type="SAM" id="Phobius"/>
    </source>
</evidence>
<feature type="transmembrane region" description="Helical" evidence="9">
    <location>
        <begin position="68"/>
        <end position="89"/>
    </location>
</feature>